<evidence type="ECO:0000256" key="1">
    <source>
        <dbReference type="ARBA" id="ARBA00004167"/>
    </source>
</evidence>
<evidence type="ECO:0000313" key="8">
    <source>
        <dbReference type="EMBL" id="KAK4775623.1"/>
    </source>
</evidence>
<sequence length="436" mass="48056">MSISCRITVGAILAVLAAFSSSSSSSQPVTPAGCPSSCGEVTIPYPFGLSEDCYLNPSFLITCNDTFSPPKPFLRKSNIEVANISLEGELRIYTYVGSSCKNNQSGDWTTNSTISKTQLSSFSFSTTKNRFTAVGCDTLATVTILNGDNSSSGCLSMCNNYDSVSQGSCDGFGCCQTAIPKNIRNYTISVGTYRNFTDVWVSIPCSHVFIAEEASFKFSKDNLTNMQPHEFVPTVVDWAVWNEACAGASEISSSYACKADNSLCYDPQDINGYRCNCSQGYRGNPYMTNGCQGEAERDASVTNRWWCQRWDNSATLLRWISVLLDEEEESHKAQREIVEDSNVKSDDDAQQVKEVAMPAKRCLRMRGDERPTMKEVAMKLEGIRVMAQHPWVAVELNHEETHNLLGEAFKSLDHAYTSTTNESMMDQLLPSMSGGR</sequence>
<comment type="caution">
    <text evidence="8">The sequence shown here is derived from an EMBL/GenBank/DDBJ whole genome shotgun (WGS) entry which is preliminary data.</text>
</comment>
<evidence type="ECO:0000256" key="3">
    <source>
        <dbReference type="ARBA" id="ARBA00022729"/>
    </source>
</evidence>
<comment type="subcellular location">
    <subcellularLocation>
        <location evidence="1">Membrane</location>
        <topology evidence="1">Single-pass membrane protein</topology>
    </subcellularLocation>
</comment>
<dbReference type="GO" id="GO:0030247">
    <property type="term" value="F:polysaccharide binding"/>
    <property type="evidence" value="ECO:0007669"/>
    <property type="project" value="InterPro"/>
</dbReference>
<keyword evidence="3 6" id="KW-0732">Signal</keyword>
<dbReference type="PANTHER" id="PTHR33491">
    <property type="entry name" value="OSJNBA0016N04.9 PROTEIN"/>
    <property type="match status" value="1"/>
</dbReference>
<reference evidence="8 9" key="1">
    <citation type="journal article" date="2023" name="Hortic Res">
        <title>Pangenome of water caltrop reveals structural variations and asymmetric subgenome divergence after allopolyploidization.</title>
        <authorList>
            <person name="Zhang X."/>
            <person name="Chen Y."/>
            <person name="Wang L."/>
            <person name="Yuan Y."/>
            <person name="Fang M."/>
            <person name="Shi L."/>
            <person name="Lu R."/>
            <person name="Comes H.P."/>
            <person name="Ma Y."/>
            <person name="Chen Y."/>
            <person name="Huang G."/>
            <person name="Zhou Y."/>
            <person name="Zheng Z."/>
            <person name="Qiu Y."/>
        </authorList>
    </citation>
    <scope>NUCLEOTIDE SEQUENCE [LARGE SCALE GENOMIC DNA]</scope>
    <source>
        <tissue evidence="8">Roots</tissue>
    </source>
</reference>
<proteinExistence type="predicted"/>
<dbReference type="Proteomes" id="UP001345219">
    <property type="component" value="Chromosome 18"/>
</dbReference>
<evidence type="ECO:0000256" key="2">
    <source>
        <dbReference type="ARBA" id="ARBA00022692"/>
    </source>
</evidence>
<feature type="signal peptide" evidence="6">
    <location>
        <begin position="1"/>
        <end position="25"/>
    </location>
</feature>
<gene>
    <name evidence="8" type="ORF">SAY87_023584</name>
</gene>
<accession>A0AAN7QUD8</accession>
<evidence type="ECO:0000259" key="7">
    <source>
        <dbReference type="Pfam" id="PF13947"/>
    </source>
</evidence>
<name>A0AAN7QUD8_9MYRT</name>
<dbReference type="EMBL" id="JAXIOK010000003">
    <property type="protein sequence ID" value="KAK4775623.1"/>
    <property type="molecule type" value="Genomic_DNA"/>
</dbReference>
<keyword evidence="5" id="KW-0472">Membrane</keyword>
<evidence type="ECO:0000313" key="9">
    <source>
        <dbReference type="Proteomes" id="UP001345219"/>
    </source>
</evidence>
<evidence type="ECO:0000256" key="4">
    <source>
        <dbReference type="ARBA" id="ARBA00022989"/>
    </source>
</evidence>
<keyword evidence="4" id="KW-1133">Transmembrane helix</keyword>
<dbReference type="GO" id="GO:0016020">
    <property type="term" value="C:membrane"/>
    <property type="evidence" value="ECO:0007669"/>
    <property type="project" value="UniProtKB-SubCell"/>
</dbReference>
<dbReference type="InterPro" id="IPR025287">
    <property type="entry name" value="WAK_GUB"/>
</dbReference>
<feature type="chain" id="PRO_5042911413" description="Wall-associated receptor kinase galacturonan-binding domain-containing protein" evidence="6">
    <location>
        <begin position="26"/>
        <end position="436"/>
    </location>
</feature>
<evidence type="ECO:0000256" key="6">
    <source>
        <dbReference type="SAM" id="SignalP"/>
    </source>
</evidence>
<feature type="domain" description="Wall-associated receptor kinase galacturonan-binding" evidence="7">
    <location>
        <begin position="34"/>
        <end position="92"/>
    </location>
</feature>
<evidence type="ECO:0000256" key="5">
    <source>
        <dbReference type="ARBA" id="ARBA00023136"/>
    </source>
</evidence>
<protein>
    <recommendedName>
        <fullName evidence="7">Wall-associated receptor kinase galacturonan-binding domain-containing protein</fullName>
    </recommendedName>
</protein>
<organism evidence="8 9">
    <name type="scientific">Trapa incisa</name>
    <dbReference type="NCBI Taxonomy" id="236973"/>
    <lineage>
        <taxon>Eukaryota</taxon>
        <taxon>Viridiplantae</taxon>
        <taxon>Streptophyta</taxon>
        <taxon>Embryophyta</taxon>
        <taxon>Tracheophyta</taxon>
        <taxon>Spermatophyta</taxon>
        <taxon>Magnoliopsida</taxon>
        <taxon>eudicotyledons</taxon>
        <taxon>Gunneridae</taxon>
        <taxon>Pentapetalae</taxon>
        <taxon>rosids</taxon>
        <taxon>malvids</taxon>
        <taxon>Myrtales</taxon>
        <taxon>Lythraceae</taxon>
        <taxon>Trapa</taxon>
    </lineage>
</organism>
<keyword evidence="9" id="KW-1185">Reference proteome</keyword>
<dbReference type="Pfam" id="PF13947">
    <property type="entry name" value="GUB_WAK_bind"/>
    <property type="match status" value="1"/>
</dbReference>
<keyword evidence="2" id="KW-0812">Transmembrane</keyword>
<dbReference type="AlphaFoldDB" id="A0AAN7QUD8"/>